<keyword evidence="6" id="KW-1185">Reference proteome</keyword>
<dbReference type="PANTHER" id="PTHR44688">
    <property type="entry name" value="DNA-BINDING TRANSCRIPTIONAL ACTIVATOR DEVR_DOSR"/>
    <property type="match status" value="1"/>
</dbReference>
<dbReference type="Proteomes" id="UP001595704">
    <property type="component" value="Unassembled WGS sequence"/>
</dbReference>
<evidence type="ECO:0000256" key="3">
    <source>
        <dbReference type="ARBA" id="ARBA00023163"/>
    </source>
</evidence>
<dbReference type="SUPFAM" id="SSF46894">
    <property type="entry name" value="C-terminal effector domain of the bipartite response regulators"/>
    <property type="match status" value="1"/>
</dbReference>
<evidence type="ECO:0000256" key="1">
    <source>
        <dbReference type="ARBA" id="ARBA00023015"/>
    </source>
</evidence>
<dbReference type="PROSITE" id="PS00622">
    <property type="entry name" value="HTH_LUXR_1"/>
    <property type="match status" value="1"/>
</dbReference>
<dbReference type="RefSeq" id="WP_244642654.1">
    <property type="nucleotide sequence ID" value="NZ_BNCG01000001.1"/>
</dbReference>
<dbReference type="PANTHER" id="PTHR44688:SF25">
    <property type="entry name" value="HTH LUXR-TYPE DOMAIN-CONTAINING PROTEIN"/>
    <property type="match status" value="1"/>
</dbReference>
<protein>
    <submittedName>
        <fullName evidence="5">LuxR C-terminal-related transcriptional regulator</fullName>
    </submittedName>
</protein>
<gene>
    <name evidence="5" type="ORF">ACFONL_01890</name>
</gene>
<dbReference type="EMBL" id="JBHRYC010000023">
    <property type="protein sequence ID" value="MFC3636137.1"/>
    <property type="molecule type" value="Genomic_DNA"/>
</dbReference>
<keyword evidence="1" id="KW-0805">Transcription regulation</keyword>
<dbReference type="Pfam" id="PF00196">
    <property type="entry name" value="GerE"/>
    <property type="match status" value="1"/>
</dbReference>
<dbReference type="Gene3D" id="3.40.50.2300">
    <property type="match status" value="1"/>
</dbReference>
<keyword evidence="3" id="KW-0804">Transcription</keyword>
<dbReference type="CDD" id="cd06170">
    <property type="entry name" value="LuxR_C_like"/>
    <property type="match status" value="1"/>
</dbReference>
<reference evidence="6" key="1">
    <citation type="journal article" date="2019" name="Int. J. Syst. Evol. Microbiol.">
        <title>The Global Catalogue of Microorganisms (GCM) 10K type strain sequencing project: providing services to taxonomists for standard genome sequencing and annotation.</title>
        <authorList>
            <consortium name="The Broad Institute Genomics Platform"/>
            <consortium name="The Broad Institute Genome Sequencing Center for Infectious Disease"/>
            <person name="Wu L."/>
            <person name="Ma J."/>
        </authorList>
    </citation>
    <scope>NUCLEOTIDE SEQUENCE [LARGE SCALE GENOMIC DNA]</scope>
    <source>
        <strain evidence="6">KCTC 42282</strain>
    </source>
</reference>
<evidence type="ECO:0000259" key="4">
    <source>
        <dbReference type="PROSITE" id="PS50043"/>
    </source>
</evidence>
<name>A0ABV7UCG5_9HYPH</name>
<organism evidence="5 6">
    <name type="scientific">Camelimonas fluminis</name>
    <dbReference type="NCBI Taxonomy" id="1576911"/>
    <lineage>
        <taxon>Bacteria</taxon>
        <taxon>Pseudomonadati</taxon>
        <taxon>Pseudomonadota</taxon>
        <taxon>Alphaproteobacteria</taxon>
        <taxon>Hyphomicrobiales</taxon>
        <taxon>Chelatococcaceae</taxon>
        <taxon>Camelimonas</taxon>
    </lineage>
</organism>
<dbReference type="PROSITE" id="PS50043">
    <property type="entry name" value="HTH_LUXR_2"/>
    <property type="match status" value="1"/>
</dbReference>
<evidence type="ECO:0000313" key="5">
    <source>
        <dbReference type="EMBL" id="MFC3636137.1"/>
    </source>
</evidence>
<dbReference type="InterPro" id="IPR000792">
    <property type="entry name" value="Tscrpt_reg_LuxR_C"/>
</dbReference>
<dbReference type="PRINTS" id="PR00038">
    <property type="entry name" value="HTHLUXR"/>
</dbReference>
<proteinExistence type="predicted"/>
<evidence type="ECO:0000256" key="2">
    <source>
        <dbReference type="ARBA" id="ARBA00023125"/>
    </source>
</evidence>
<evidence type="ECO:0000313" key="6">
    <source>
        <dbReference type="Proteomes" id="UP001595704"/>
    </source>
</evidence>
<comment type="caution">
    <text evidence="5">The sequence shown here is derived from an EMBL/GenBank/DDBJ whole genome shotgun (WGS) entry which is preliminary data.</text>
</comment>
<dbReference type="SMART" id="SM00421">
    <property type="entry name" value="HTH_LUXR"/>
    <property type="match status" value="1"/>
</dbReference>
<feature type="domain" description="HTH luxR-type" evidence="4">
    <location>
        <begin position="185"/>
        <end position="250"/>
    </location>
</feature>
<keyword evidence="2" id="KW-0238">DNA-binding</keyword>
<dbReference type="InterPro" id="IPR016032">
    <property type="entry name" value="Sig_transdc_resp-reg_C-effctor"/>
</dbReference>
<accession>A0ABV7UCG5</accession>
<sequence>MGLRTATTDYAIRARWTQSHFSRQAQHFSARANQTQTKEDLTAIIQPERLLQDCILTSLQLQNPLERYAGFCSPEAWRDSPQAAHTGLIAIWLPEDSTVAWTDLSSHLQIARETAPEAPVVIIADLPRIPDVARLLREGASALAPVDTGLRAIARILDFVRDGGTYIPASLIEQAGAAGLLAEATPDVVALFSPKQLAVAKALSRGASNKIIAYELNMCESTVKVHVRAIMKKLQAKNRTEVAYIMQNVR</sequence>